<reference evidence="1 2" key="1">
    <citation type="submission" date="2014-09" db="EMBL/GenBank/DDBJ databases">
        <authorList>
            <person name="Regsiter A."/>
        </authorList>
    </citation>
    <scope>NUCLEOTIDE SEQUENCE [LARGE SCALE GENOMIC DNA]</scope>
</reference>
<comment type="caution">
    <text evidence="1">The sequence shown here is derived from an EMBL/GenBank/DDBJ whole genome shotgun (WGS) entry which is preliminary data.</text>
</comment>
<accession>A0A0U5F9T5</accession>
<protein>
    <submittedName>
        <fullName evidence="1">Uncharacterized protein</fullName>
    </submittedName>
</protein>
<gene>
    <name evidence="1" type="ORF">XAC3562_1020001</name>
</gene>
<dbReference type="AlphaFoldDB" id="A0A0U5F9T5"/>
<organism evidence="1 2">
    <name type="scientific">Xanthomonas citri pv. citri</name>
    <dbReference type="NCBI Taxonomy" id="611301"/>
    <lineage>
        <taxon>Bacteria</taxon>
        <taxon>Pseudomonadati</taxon>
        <taxon>Pseudomonadota</taxon>
        <taxon>Gammaproteobacteria</taxon>
        <taxon>Lysobacterales</taxon>
        <taxon>Lysobacteraceae</taxon>
        <taxon>Xanthomonas</taxon>
    </lineage>
</organism>
<proteinExistence type="predicted"/>
<dbReference type="Proteomes" id="UP000052230">
    <property type="component" value="Unassembled WGS sequence"/>
</dbReference>
<keyword evidence="2" id="KW-1185">Reference proteome</keyword>
<evidence type="ECO:0000313" key="1">
    <source>
        <dbReference type="EMBL" id="CEG14292.1"/>
    </source>
</evidence>
<name>A0A0U5F9T5_XANCI</name>
<dbReference type="EMBL" id="CCXZ01000005">
    <property type="protein sequence ID" value="CEG14292.1"/>
    <property type="molecule type" value="Genomic_DNA"/>
</dbReference>
<sequence length="65" mass="7548">MLHHLLTHASRVLLAALSLSGSFLRHSLRSELAHHSQPRTLIACRLLRREFAQAQWILLQPRPKY</sequence>
<evidence type="ECO:0000313" key="2">
    <source>
        <dbReference type="Proteomes" id="UP000052230"/>
    </source>
</evidence>